<dbReference type="AlphaFoldDB" id="A0A419X663"/>
<feature type="domain" description="Nitroreductase" evidence="1">
    <location>
        <begin position="10"/>
        <end position="172"/>
    </location>
</feature>
<dbReference type="Proteomes" id="UP000284531">
    <property type="component" value="Unassembled WGS sequence"/>
</dbReference>
<comment type="caution">
    <text evidence="2">The sequence shown here is derived from an EMBL/GenBank/DDBJ whole genome shotgun (WGS) entry which is preliminary data.</text>
</comment>
<name>A0A419X663_9BACT</name>
<organism evidence="2 3">
    <name type="scientific">Marinifilum flexuosum</name>
    <dbReference type="NCBI Taxonomy" id="1117708"/>
    <lineage>
        <taxon>Bacteria</taxon>
        <taxon>Pseudomonadati</taxon>
        <taxon>Bacteroidota</taxon>
        <taxon>Bacteroidia</taxon>
        <taxon>Marinilabiliales</taxon>
        <taxon>Marinifilaceae</taxon>
    </lineage>
</organism>
<evidence type="ECO:0000259" key="1">
    <source>
        <dbReference type="Pfam" id="PF00881"/>
    </source>
</evidence>
<dbReference type="OrthoDB" id="9812105at2"/>
<dbReference type="InterPro" id="IPR000415">
    <property type="entry name" value="Nitroreductase-like"/>
</dbReference>
<protein>
    <submittedName>
        <fullName evidence="2">Nitroreductase</fullName>
    </submittedName>
</protein>
<sequence length="196" mass="22408">MDVIDVIDVIKNRRSIRKYKDEELEPVLIEKLLQAANWAPSAGNSQPWEFVVARDEFAKKISNEFYKFAKEYIPSAPYIPEKEKQRMLEYSKNFGGAPCHIIVSYPKLEDNFKREEALKASCAAIQNILLQAKAMGLGTVWIGSRLNHSEKVKEILAMPEDRLIAGIIPIGYPDMEPIAPQRQSPDLKEKVKWMGF</sequence>
<dbReference type="RefSeq" id="WP_120238135.1">
    <property type="nucleotide sequence ID" value="NZ_RAPQ01000008.1"/>
</dbReference>
<dbReference type="SUPFAM" id="SSF55469">
    <property type="entry name" value="FMN-dependent nitroreductase-like"/>
    <property type="match status" value="1"/>
</dbReference>
<dbReference type="GO" id="GO:0016491">
    <property type="term" value="F:oxidoreductase activity"/>
    <property type="evidence" value="ECO:0007669"/>
    <property type="project" value="InterPro"/>
</dbReference>
<gene>
    <name evidence="2" type="ORF">BXY64_0209</name>
</gene>
<dbReference type="Gene3D" id="3.40.109.10">
    <property type="entry name" value="NADH Oxidase"/>
    <property type="match status" value="1"/>
</dbReference>
<evidence type="ECO:0000313" key="2">
    <source>
        <dbReference type="EMBL" id="RKE03217.1"/>
    </source>
</evidence>
<dbReference type="InterPro" id="IPR052530">
    <property type="entry name" value="NAD(P)H_nitroreductase"/>
</dbReference>
<dbReference type="PANTHER" id="PTHR43821:SF1">
    <property type="entry name" value="NAD(P)H NITROREDUCTASE YDJA-RELATED"/>
    <property type="match status" value="1"/>
</dbReference>
<evidence type="ECO:0000313" key="3">
    <source>
        <dbReference type="Proteomes" id="UP000284531"/>
    </source>
</evidence>
<keyword evidence="3" id="KW-1185">Reference proteome</keyword>
<dbReference type="InterPro" id="IPR029479">
    <property type="entry name" value="Nitroreductase"/>
</dbReference>
<dbReference type="PANTHER" id="PTHR43821">
    <property type="entry name" value="NAD(P)H NITROREDUCTASE YDJA-RELATED"/>
    <property type="match status" value="1"/>
</dbReference>
<dbReference type="Pfam" id="PF00881">
    <property type="entry name" value="Nitroreductase"/>
    <property type="match status" value="1"/>
</dbReference>
<dbReference type="EMBL" id="RAPQ01000008">
    <property type="protein sequence ID" value="RKE03217.1"/>
    <property type="molecule type" value="Genomic_DNA"/>
</dbReference>
<proteinExistence type="predicted"/>
<accession>A0A419X663</accession>
<reference evidence="2 3" key="1">
    <citation type="submission" date="2018-09" db="EMBL/GenBank/DDBJ databases">
        <title>Genomic Encyclopedia of Archaeal and Bacterial Type Strains, Phase II (KMG-II): from individual species to whole genera.</title>
        <authorList>
            <person name="Goeker M."/>
        </authorList>
    </citation>
    <scope>NUCLEOTIDE SEQUENCE [LARGE SCALE GENOMIC DNA]</scope>
    <source>
        <strain evidence="2 3">DSM 21950</strain>
    </source>
</reference>